<keyword evidence="2" id="KW-1185">Reference proteome</keyword>
<evidence type="ECO:0000313" key="1">
    <source>
        <dbReference type="EMBL" id="UFP94089.1"/>
    </source>
</evidence>
<dbReference type="RefSeq" id="WP_230841144.1">
    <property type="nucleotide sequence ID" value="NZ_CP063845.1"/>
</dbReference>
<gene>
    <name evidence="1" type="ORF">ISF26_20355</name>
</gene>
<protein>
    <recommendedName>
        <fullName evidence="3">GNAT family N-acetyltransferase</fullName>
    </recommendedName>
</protein>
<evidence type="ECO:0008006" key="3">
    <source>
        <dbReference type="Google" id="ProtNLM"/>
    </source>
</evidence>
<organism evidence="1 2">
    <name type="scientific">Gloeobacter morelensis MG652769</name>
    <dbReference type="NCBI Taxonomy" id="2781736"/>
    <lineage>
        <taxon>Bacteria</taxon>
        <taxon>Bacillati</taxon>
        <taxon>Cyanobacteriota</taxon>
        <taxon>Cyanophyceae</taxon>
        <taxon>Gloeobacterales</taxon>
        <taxon>Gloeobacteraceae</taxon>
        <taxon>Gloeobacter</taxon>
        <taxon>Gloeobacter morelensis</taxon>
    </lineage>
</organism>
<proteinExistence type="predicted"/>
<reference evidence="1 2" key="1">
    <citation type="journal article" date="2021" name="Genome Biol. Evol.">
        <title>Complete Genome Sequencing of a Novel Gloeobacter Species from a Waterfall Cave in Mexico.</title>
        <authorList>
            <person name="Saw J.H."/>
            <person name="Cardona T."/>
            <person name="Montejano G."/>
        </authorList>
    </citation>
    <scope>NUCLEOTIDE SEQUENCE [LARGE SCALE GENOMIC DNA]</scope>
    <source>
        <strain evidence="1">MG652769</strain>
    </source>
</reference>
<name>A0ABY3PKH8_9CYAN</name>
<accession>A0ABY3PKH8</accession>
<dbReference type="Proteomes" id="UP001054846">
    <property type="component" value="Chromosome"/>
</dbReference>
<dbReference type="EMBL" id="CP063845">
    <property type="protein sequence ID" value="UFP94089.1"/>
    <property type="molecule type" value="Genomic_DNA"/>
</dbReference>
<evidence type="ECO:0000313" key="2">
    <source>
        <dbReference type="Proteomes" id="UP001054846"/>
    </source>
</evidence>
<sequence length="52" mass="5947">MEKTLSLRPTTEADLDFVLAQEQSPDNRPYIVMSILEQEYRPPTATAHLDTL</sequence>